<organism evidence="1 2">
    <name type="scientific">Coniosporium apollinis (strain CBS 100218)</name>
    <name type="common">Rock-inhabiting black yeast</name>
    <dbReference type="NCBI Taxonomy" id="1168221"/>
    <lineage>
        <taxon>Eukaryota</taxon>
        <taxon>Fungi</taxon>
        <taxon>Dikarya</taxon>
        <taxon>Ascomycota</taxon>
        <taxon>Pezizomycotina</taxon>
        <taxon>Dothideomycetes</taxon>
        <taxon>Dothideomycetes incertae sedis</taxon>
        <taxon>Coniosporium</taxon>
    </lineage>
</organism>
<protein>
    <submittedName>
        <fullName evidence="1">Uncharacterized protein</fullName>
    </submittedName>
</protein>
<accession>R7YTA4</accession>
<dbReference type="GeneID" id="19901646"/>
<gene>
    <name evidence="1" type="ORF">W97_04335</name>
</gene>
<name>R7YTA4_CONA1</name>
<dbReference type="RefSeq" id="XP_007780417.1">
    <property type="nucleotide sequence ID" value="XM_007782227.1"/>
</dbReference>
<dbReference type="AlphaFoldDB" id="R7YTA4"/>
<evidence type="ECO:0000313" key="2">
    <source>
        <dbReference type="Proteomes" id="UP000016924"/>
    </source>
</evidence>
<reference evidence="2" key="1">
    <citation type="submission" date="2012-06" db="EMBL/GenBank/DDBJ databases">
        <title>The genome sequence of Coniosporium apollinis CBS 100218.</title>
        <authorList>
            <consortium name="The Broad Institute Genome Sequencing Platform"/>
            <person name="Cuomo C."/>
            <person name="Gorbushina A."/>
            <person name="Noack S."/>
            <person name="Walker B."/>
            <person name="Young S.K."/>
            <person name="Zeng Q."/>
            <person name="Gargeya S."/>
            <person name="Fitzgerald M."/>
            <person name="Haas B."/>
            <person name="Abouelleil A."/>
            <person name="Alvarado L."/>
            <person name="Arachchi H.M."/>
            <person name="Berlin A.M."/>
            <person name="Chapman S.B."/>
            <person name="Goldberg J."/>
            <person name="Griggs A."/>
            <person name="Gujja S."/>
            <person name="Hansen M."/>
            <person name="Howarth C."/>
            <person name="Imamovic A."/>
            <person name="Larimer J."/>
            <person name="McCowan C."/>
            <person name="Montmayeur A."/>
            <person name="Murphy C."/>
            <person name="Neiman D."/>
            <person name="Pearson M."/>
            <person name="Priest M."/>
            <person name="Roberts A."/>
            <person name="Saif S."/>
            <person name="Shea T."/>
            <person name="Sisk P."/>
            <person name="Sykes S."/>
            <person name="Wortman J."/>
            <person name="Nusbaum C."/>
            <person name="Birren B."/>
        </authorList>
    </citation>
    <scope>NUCLEOTIDE SEQUENCE [LARGE SCALE GENOMIC DNA]</scope>
    <source>
        <strain evidence="2">CBS 100218</strain>
    </source>
</reference>
<dbReference type="EMBL" id="JH767572">
    <property type="protein sequence ID" value="EON65100.1"/>
    <property type="molecule type" value="Genomic_DNA"/>
</dbReference>
<dbReference type="HOGENOM" id="CLU_2346598_0_0_1"/>
<evidence type="ECO:0000313" key="1">
    <source>
        <dbReference type="EMBL" id="EON65100.1"/>
    </source>
</evidence>
<proteinExistence type="predicted"/>
<sequence length="97" mass="10986">MSSRSPFPTKFEDLSKKKQNRKLNKIDVIEMNWGRPLNENATRTLLSNTTQNNGVPASFTTWKKSHPRLKMTFAAPNDCFFELYVAAKAAAPVFPPV</sequence>
<keyword evidence="2" id="KW-1185">Reference proteome</keyword>
<dbReference type="Proteomes" id="UP000016924">
    <property type="component" value="Unassembled WGS sequence"/>
</dbReference>